<dbReference type="InterPro" id="IPR036259">
    <property type="entry name" value="MFS_trans_sf"/>
</dbReference>
<evidence type="ECO:0000256" key="4">
    <source>
        <dbReference type="ARBA" id="ARBA00022989"/>
    </source>
</evidence>
<dbReference type="RefSeq" id="WP_201958679.1">
    <property type="nucleotide sequence ID" value="NZ_JAERRJ010000029.1"/>
</dbReference>
<keyword evidence="5 6" id="KW-0472">Membrane</keyword>
<evidence type="ECO:0000313" key="7">
    <source>
        <dbReference type="EMBL" id="MBL1080268.1"/>
    </source>
</evidence>
<dbReference type="SUPFAM" id="SSF103473">
    <property type="entry name" value="MFS general substrate transporter"/>
    <property type="match status" value="1"/>
</dbReference>
<evidence type="ECO:0000313" key="8">
    <source>
        <dbReference type="Proteomes" id="UP000602198"/>
    </source>
</evidence>
<keyword evidence="3 6" id="KW-0812">Transmembrane</keyword>
<feature type="transmembrane region" description="Helical" evidence="6">
    <location>
        <begin position="20"/>
        <end position="41"/>
    </location>
</feature>
<dbReference type="Proteomes" id="UP000602198">
    <property type="component" value="Unassembled WGS sequence"/>
</dbReference>
<comment type="caution">
    <text evidence="7">The sequence shown here is derived from an EMBL/GenBank/DDBJ whole genome shotgun (WGS) entry which is preliminary data.</text>
</comment>
<gene>
    <name evidence="7" type="ORF">JK358_38320</name>
</gene>
<name>A0ABS1MHY0_9NOCA</name>
<evidence type="ECO:0000256" key="6">
    <source>
        <dbReference type="SAM" id="Phobius"/>
    </source>
</evidence>
<protein>
    <submittedName>
        <fullName evidence="7">MFS transporter</fullName>
    </submittedName>
</protein>
<evidence type="ECO:0000256" key="5">
    <source>
        <dbReference type="ARBA" id="ARBA00023136"/>
    </source>
</evidence>
<comment type="subcellular location">
    <subcellularLocation>
        <location evidence="1">Cell membrane</location>
        <topology evidence="1">Multi-pass membrane protein</topology>
    </subcellularLocation>
</comment>
<dbReference type="PANTHER" id="PTHR23513:SF6">
    <property type="entry name" value="MAJOR FACILITATOR SUPERFAMILY ASSOCIATED DOMAIN-CONTAINING PROTEIN"/>
    <property type="match status" value="1"/>
</dbReference>
<proteinExistence type="predicted"/>
<evidence type="ECO:0000256" key="1">
    <source>
        <dbReference type="ARBA" id="ARBA00004651"/>
    </source>
</evidence>
<dbReference type="Gene3D" id="1.20.1250.20">
    <property type="entry name" value="MFS general substrate transporter like domains"/>
    <property type="match status" value="1"/>
</dbReference>
<sequence length="153" mass="15950">MVRRPSAELLGPPRFRSFLVARTSALLGAAIGHTCLTVLILERTESVGDVAAVLAAFSAATIAVVVLGGSLADRTSRTRLLRFSHCGSAAVQLATVAVADGYPIGVVAALQFVNGGLTALSYPAARSLAPRLVSKPQLHQSNSWLVLVYELIA</sequence>
<evidence type="ECO:0000256" key="3">
    <source>
        <dbReference type="ARBA" id="ARBA00022692"/>
    </source>
</evidence>
<dbReference type="EMBL" id="JAERRJ010000029">
    <property type="protein sequence ID" value="MBL1080268.1"/>
    <property type="molecule type" value="Genomic_DNA"/>
</dbReference>
<keyword evidence="4 6" id="KW-1133">Transmembrane helix</keyword>
<keyword evidence="2" id="KW-1003">Cell membrane</keyword>
<accession>A0ABS1MHY0</accession>
<organism evidence="7 8">
    <name type="scientific">Nocardia acididurans</name>
    <dbReference type="NCBI Taxonomy" id="2802282"/>
    <lineage>
        <taxon>Bacteria</taxon>
        <taxon>Bacillati</taxon>
        <taxon>Actinomycetota</taxon>
        <taxon>Actinomycetes</taxon>
        <taxon>Mycobacteriales</taxon>
        <taxon>Nocardiaceae</taxon>
        <taxon>Nocardia</taxon>
    </lineage>
</organism>
<evidence type="ECO:0000256" key="2">
    <source>
        <dbReference type="ARBA" id="ARBA00022475"/>
    </source>
</evidence>
<reference evidence="7 8" key="1">
    <citation type="submission" date="2021-01" db="EMBL/GenBank/DDBJ databases">
        <title>WGS of actinomycetes isolated from Thailand.</title>
        <authorList>
            <person name="Thawai C."/>
        </authorList>
    </citation>
    <scope>NUCLEOTIDE SEQUENCE [LARGE SCALE GENOMIC DNA]</scope>
    <source>
        <strain evidence="7 8">LPG 2</strain>
    </source>
</reference>
<keyword evidence="8" id="KW-1185">Reference proteome</keyword>
<feature type="transmembrane region" description="Helical" evidence="6">
    <location>
        <begin position="53"/>
        <end position="72"/>
    </location>
</feature>
<dbReference type="PANTHER" id="PTHR23513">
    <property type="entry name" value="INTEGRAL MEMBRANE EFFLUX PROTEIN-RELATED"/>
    <property type="match status" value="1"/>
</dbReference>